<accession>A0A1H9MZ62</accession>
<keyword evidence="2" id="KW-0479">Metal-binding</keyword>
<keyword evidence="3" id="KW-0862">Zinc</keyword>
<protein>
    <submittedName>
        <fullName evidence="5">Calcineurin-like phosphoesterase superfamily protein</fullName>
    </submittedName>
</protein>
<evidence type="ECO:0000313" key="5">
    <source>
        <dbReference type="EMBL" id="SER28759.1"/>
    </source>
</evidence>
<evidence type="ECO:0000259" key="4">
    <source>
        <dbReference type="Pfam" id="PF12850"/>
    </source>
</evidence>
<dbReference type="InterPro" id="IPR029052">
    <property type="entry name" value="Metallo-depent_PP-like"/>
</dbReference>
<dbReference type="Gene3D" id="3.60.21.10">
    <property type="match status" value="1"/>
</dbReference>
<dbReference type="InterPro" id="IPR024654">
    <property type="entry name" value="Calcineurin-like_PHP_lpxH"/>
</dbReference>
<dbReference type="STRING" id="478744.SAMN05444359_13250"/>
<sequence>MTHSDMNYWFTADTHFGHKNIIKFTDRPFHSAEEMDEALIANWNARVAPDDEVYHLGDFALNSPARCRRIIARLNGKIHLIRGNHDKTADACADQFVWIKDYHELQIPDSDAHRGTRHLMLLHYAMRVWNGSHHGTYHLFGHSHGTLEDDPTSRSIDVGVDVHGFAPISYAEVKTLLEAKSWVSPLSQS</sequence>
<keyword evidence="6" id="KW-1185">Reference proteome</keyword>
<evidence type="ECO:0000256" key="2">
    <source>
        <dbReference type="ARBA" id="ARBA00022723"/>
    </source>
</evidence>
<evidence type="ECO:0000256" key="1">
    <source>
        <dbReference type="ARBA" id="ARBA00008950"/>
    </source>
</evidence>
<dbReference type="AlphaFoldDB" id="A0A1H9MZ62"/>
<dbReference type="Proteomes" id="UP000199021">
    <property type="component" value="Unassembled WGS sequence"/>
</dbReference>
<dbReference type="PROSITE" id="PS01306">
    <property type="entry name" value="UPF0054"/>
    <property type="match status" value="1"/>
</dbReference>
<gene>
    <name evidence="5" type="ORF">SAMN05444359_13250</name>
</gene>
<evidence type="ECO:0000256" key="3">
    <source>
        <dbReference type="ARBA" id="ARBA00022833"/>
    </source>
</evidence>
<evidence type="ECO:0000313" key="6">
    <source>
        <dbReference type="Proteomes" id="UP000199021"/>
    </source>
</evidence>
<feature type="domain" description="Calcineurin-like phosphoesterase" evidence="4">
    <location>
        <begin position="10"/>
        <end position="145"/>
    </location>
</feature>
<dbReference type="RefSeq" id="WP_245748643.1">
    <property type="nucleotide sequence ID" value="NZ_FOFB01000032.1"/>
</dbReference>
<name>A0A1H9MZ62_9BACT</name>
<reference evidence="6" key="1">
    <citation type="submission" date="2016-10" db="EMBL/GenBank/DDBJ databases">
        <authorList>
            <person name="Varghese N."/>
            <person name="Submissions S."/>
        </authorList>
    </citation>
    <scope>NUCLEOTIDE SEQUENCE [LARGE SCALE GENOMIC DNA]</scope>
    <source>
        <strain evidence="6">DSM 24740</strain>
    </source>
</reference>
<comment type="similarity">
    <text evidence="1">Belongs to the metallophosphoesterase superfamily. YfcE family.</text>
</comment>
<proteinExistence type="inferred from homology"/>
<dbReference type="GO" id="GO:0046872">
    <property type="term" value="F:metal ion binding"/>
    <property type="evidence" value="ECO:0007669"/>
    <property type="project" value="UniProtKB-KW"/>
</dbReference>
<organism evidence="5 6">
    <name type="scientific">Neolewinella agarilytica</name>
    <dbReference type="NCBI Taxonomy" id="478744"/>
    <lineage>
        <taxon>Bacteria</taxon>
        <taxon>Pseudomonadati</taxon>
        <taxon>Bacteroidota</taxon>
        <taxon>Saprospiria</taxon>
        <taxon>Saprospirales</taxon>
        <taxon>Lewinellaceae</taxon>
        <taxon>Neolewinella</taxon>
    </lineage>
</organism>
<dbReference type="InParanoid" id="A0A1H9MZ62"/>
<dbReference type="InterPro" id="IPR020549">
    <property type="entry name" value="YbeY_CS"/>
</dbReference>
<dbReference type="Pfam" id="PF12850">
    <property type="entry name" value="Metallophos_2"/>
    <property type="match status" value="1"/>
</dbReference>
<dbReference type="SUPFAM" id="SSF56300">
    <property type="entry name" value="Metallo-dependent phosphatases"/>
    <property type="match status" value="1"/>
</dbReference>
<dbReference type="EMBL" id="FOFB01000032">
    <property type="protein sequence ID" value="SER28759.1"/>
    <property type="molecule type" value="Genomic_DNA"/>
</dbReference>